<dbReference type="InterPro" id="IPR050194">
    <property type="entry name" value="Glycosyltransferase_grp1"/>
</dbReference>
<dbReference type="InterPro" id="IPR028098">
    <property type="entry name" value="Glyco_trans_4-like_N"/>
</dbReference>
<proteinExistence type="predicted"/>
<evidence type="ECO:0000313" key="4">
    <source>
        <dbReference type="Proteomes" id="UP000237662"/>
    </source>
</evidence>
<name>A0A2S6I8N2_9BACT</name>
<dbReference type="AlphaFoldDB" id="A0A2S6I8N2"/>
<comment type="caution">
    <text evidence="3">The sequence shown here is derived from an EMBL/GenBank/DDBJ whole genome shotgun (WGS) entry which is preliminary data.</text>
</comment>
<feature type="domain" description="Glycosyl transferase family 1" evidence="1">
    <location>
        <begin position="184"/>
        <end position="327"/>
    </location>
</feature>
<dbReference type="Pfam" id="PF13579">
    <property type="entry name" value="Glyco_trans_4_4"/>
    <property type="match status" value="1"/>
</dbReference>
<keyword evidence="4" id="KW-1185">Reference proteome</keyword>
<dbReference type="SUPFAM" id="SSF53756">
    <property type="entry name" value="UDP-Glycosyltransferase/glycogen phosphorylase"/>
    <property type="match status" value="1"/>
</dbReference>
<dbReference type="PANTHER" id="PTHR45947:SF3">
    <property type="entry name" value="SULFOQUINOVOSYL TRANSFERASE SQD2"/>
    <property type="match status" value="1"/>
</dbReference>
<evidence type="ECO:0000259" key="1">
    <source>
        <dbReference type="Pfam" id="PF00534"/>
    </source>
</evidence>
<dbReference type="Pfam" id="PF00534">
    <property type="entry name" value="Glycos_transf_1"/>
    <property type="match status" value="1"/>
</dbReference>
<organism evidence="3 4">
    <name type="scientific">Neolewinella xylanilytica</name>
    <dbReference type="NCBI Taxonomy" id="1514080"/>
    <lineage>
        <taxon>Bacteria</taxon>
        <taxon>Pseudomonadati</taxon>
        <taxon>Bacteroidota</taxon>
        <taxon>Saprospiria</taxon>
        <taxon>Saprospirales</taxon>
        <taxon>Lewinellaceae</taxon>
        <taxon>Neolewinella</taxon>
    </lineage>
</organism>
<accession>A0A2S6I8N2</accession>
<dbReference type="Proteomes" id="UP000237662">
    <property type="component" value="Unassembled WGS sequence"/>
</dbReference>
<gene>
    <name evidence="3" type="ORF">CLV84_0792</name>
</gene>
<sequence>MEIIHLVMGKANPARMNGVNKVVYQLATRQTAAGLNVSVWGFTKTPEADYGERNFRTVLFREDRNPFALDPAFRRALGDLDREGTVFHLHGGWVPLFSRAAAALHRAGLRYVITPHGAYNTRAMEKGRWRKKLYFRLFERSLLRHAAAIHCIGASEVDGLQTIYKTDKTVLLPYGMDMVGTQRAEARAEDGFVFGFVGRLDYYTKGLDLLLDAFAAHIRTDEDAVLWIVGDGDGRAAVEEKIATLGIEDRVVLHGSRYGEDKDALLRRMRVFLHPSRNEGMPSAVLEAAAFGVPCIVTEATNIGDYVREYGAGRVVPNEDDRALALAMGECRGLGGGTLLELGSNASRMVATAFSWPEVVVRFNKLYA</sequence>
<reference evidence="3 4" key="1">
    <citation type="submission" date="2018-02" db="EMBL/GenBank/DDBJ databases">
        <title>Genomic Encyclopedia of Archaeal and Bacterial Type Strains, Phase II (KMG-II): from individual species to whole genera.</title>
        <authorList>
            <person name="Goeker M."/>
        </authorList>
    </citation>
    <scope>NUCLEOTIDE SEQUENCE [LARGE SCALE GENOMIC DNA]</scope>
    <source>
        <strain evidence="3 4">DSM 29526</strain>
    </source>
</reference>
<dbReference type="EMBL" id="PTJC01000005">
    <property type="protein sequence ID" value="PPK87839.1"/>
    <property type="molecule type" value="Genomic_DNA"/>
</dbReference>
<evidence type="ECO:0000313" key="3">
    <source>
        <dbReference type="EMBL" id="PPK87839.1"/>
    </source>
</evidence>
<keyword evidence="3" id="KW-0808">Transferase</keyword>
<protein>
    <submittedName>
        <fullName evidence="3">Glycosyltransferase involved in cell wall biosynthesis</fullName>
    </submittedName>
</protein>
<dbReference type="PANTHER" id="PTHR45947">
    <property type="entry name" value="SULFOQUINOVOSYL TRANSFERASE SQD2"/>
    <property type="match status" value="1"/>
</dbReference>
<dbReference type="Gene3D" id="3.40.50.2000">
    <property type="entry name" value="Glycogen Phosphorylase B"/>
    <property type="match status" value="2"/>
</dbReference>
<evidence type="ECO:0000259" key="2">
    <source>
        <dbReference type="Pfam" id="PF13579"/>
    </source>
</evidence>
<dbReference type="GO" id="GO:0016758">
    <property type="term" value="F:hexosyltransferase activity"/>
    <property type="evidence" value="ECO:0007669"/>
    <property type="project" value="TreeGrafter"/>
</dbReference>
<dbReference type="RefSeq" id="WP_170067557.1">
    <property type="nucleotide sequence ID" value="NZ_PTJC01000005.1"/>
</dbReference>
<dbReference type="InterPro" id="IPR001296">
    <property type="entry name" value="Glyco_trans_1"/>
</dbReference>
<feature type="domain" description="Glycosyltransferase subfamily 4-like N-terminal" evidence="2">
    <location>
        <begin position="17"/>
        <end position="175"/>
    </location>
</feature>